<gene>
    <name evidence="1" type="ORF">CJOHNSTONI_LOCUS747</name>
</gene>
<dbReference type="Proteomes" id="UP000746747">
    <property type="component" value="Unassembled WGS sequence"/>
</dbReference>
<evidence type="ECO:0000313" key="1">
    <source>
        <dbReference type="EMBL" id="CAG9530233.1"/>
    </source>
</evidence>
<evidence type="ECO:0000313" key="2">
    <source>
        <dbReference type="Proteomes" id="UP000746747"/>
    </source>
</evidence>
<accession>A0A8J2LNR9</accession>
<organism evidence="1 2">
    <name type="scientific">Cercopithifilaria johnstoni</name>
    <dbReference type="NCBI Taxonomy" id="2874296"/>
    <lineage>
        <taxon>Eukaryota</taxon>
        <taxon>Metazoa</taxon>
        <taxon>Ecdysozoa</taxon>
        <taxon>Nematoda</taxon>
        <taxon>Chromadorea</taxon>
        <taxon>Rhabditida</taxon>
        <taxon>Spirurina</taxon>
        <taxon>Spiruromorpha</taxon>
        <taxon>Filarioidea</taxon>
        <taxon>Onchocercidae</taxon>
        <taxon>Cercopithifilaria</taxon>
    </lineage>
</organism>
<dbReference type="AlphaFoldDB" id="A0A8J2LNR9"/>
<proteinExistence type="predicted"/>
<comment type="caution">
    <text evidence="1">The sequence shown here is derived from an EMBL/GenBank/DDBJ whole genome shotgun (WGS) entry which is preliminary data.</text>
</comment>
<dbReference type="EMBL" id="CAKAEH010000202">
    <property type="protein sequence ID" value="CAG9530233.1"/>
    <property type="molecule type" value="Genomic_DNA"/>
</dbReference>
<reference evidence="1" key="1">
    <citation type="submission" date="2021-09" db="EMBL/GenBank/DDBJ databases">
        <authorList>
            <consortium name="Pathogen Informatics"/>
        </authorList>
    </citation>
    <scope>NUCLEOTIDE SEQUENCE</scope>
</reference>
<keyword evidence="2" id="KW-1185">Reference proteome</keyword>
<feature type="non-terminal residue" evidence="1">
    <location>
        <position position="40"/>
    </location>
</feature>
<protein>
    <submittedName>
        <fullName evidence="1">Uncharacterized protein</fullName>
    </submittedName>
</protein>
<name>A0A8J2LNR9_9BILA</name>
<sequence>MVKCSVFHRIGQRRIAMKDQTQFWSLENVISQLEFWSSPE</sequence>